<dbReference type="Pfam" id="PF13555">
    <property type="entry name" value="AAA_29"/>
    <property type="match status" value="1"/>
</dbReference>
<keyword evidence="3" id="KW-0067">ATP-binding</keyword>
<dbReference type="InterPro" id="IPR027417">
    <property type="entry name" value="P-loop_NTPase"/>
</dbReference>
<dbReference type="EMBL" id="AP028056">
    <property type="protein sequence ID" value="BEH02628.1"/>
    <property type="molecule type" value="Genomic_DNA"/>
</dbReference>
<dbReference type="GO" id="GO:0005524">
    <property type="term" value="F:ATP binding"/>
    <property type="evidence" value="ECO:0007669"/>
    <property type="project" value="UniProtKB-KW"/>
</dbReference>
<accession>A0AAN0K758</accession>
<keyword evidence="1" id="KW-0175">Coiled coil</keyword>
<evidence type="ECO:0000256" key="2">
    <source>
        <dbReference type="SAM" id="MobiDB-lite"/>
    </source>
</evidence>
<dbReference type="Gene3D" id="3.40.1140.10">
    <property type="match status" value="1"/>
</dbReference>
<evidence type="ECO:0000313" key="4">
    <source>
        <dbReference type="Proteomes" id="UP001431656"/>
    </source>
</evidence>
<reference evidence="3" key="1">
    <citation type="journal article" date="2024" name="Int. J. Syst. Evol. Microbiol.">
        <title>Brooklawnia propionicigenes sp. nov., a facultatively anaerobic, propionate-producing bacterium isolated from a methanogenic reactor treating waste from cattle farms.</title>
        <authorList>
            <person name="Akita Y."/>
            <person name="Ueki A."/>
            <person name="Tonouchi A."/>
            <person name="Sugawara Y."/>
            <person name="Honma S."/>
            <person name="Kaku N."/>
            <person name="Ueki K."/>
        </authorList>
    </citation>
    <scope>NUCLEOTIDE SEQUENCE</scope>
    <source>
        <strain evidence="3">SH051</strain>
    </source>
</reference>
<sequence>MIGQQRLCKVQLVNWGTFQGARQFDVPRAGLLLTGPSGSGKSSLLDAMAAILVKPARARFNAAAQGTDTGDRDRNLLTYVRGAYKRQTDEQTGEIQTAYLRIGATWSGIALTFGDGQQQRVTLVRLFHIARATNDAKDLKSVFMLADGDVELLALAPYVENGLEVRRLKREFPSHDVYSGDAYASFANKFRRRLGITSEQAQLLLHKTQSAKNLTSLDSLFREFMLDEPRSFELADETVVQFTELSTAHSAVVDARRQVEALTPLRISDQELTRLNAQLTHLSNLEDQVGTWVRDKRLAEYRGQEHRLQQELRSTAAELSSAEQAKLAADTALRDAERALDGAGGAEGEQLLELRAVQIAVLGQRRAERSRLSDLAAGERLGLPTSEIDTERFAREAAAREAEVSAQLRQRKTSTHDRHARRSQASQRRAALVDALKGLRQHHSNLDRMLLNVRSLLAERLQVDESRLPFVGELLEVRAAERAWSGAIERVLGSFARTLVVPDAHYRAAAEIIDEENLHTRLVYERVFPGQPASGNVPDDPRSLVHKLALADGPFNGWLWERLCNRYDYACVDHPDGFAGVRRAVTINGQMKHSEYRHEKDDRSRLNDRANWVLGFTTEAKEAELEARLRQAEDELRAAEAELQADDDQNEALRQRQRVLDELQRCSWAAIDVAAAQQKVTELDARLAQLHQAQPDLARLESVRAQLQQRADRAEQIRQQLALRSAQVDHRLAELGELIASLADQIAQAAPVPAEVAADLEELAADTSVGADELRLRRELGQQHKKLDDAVRKTQQSAVRAMSHYRQNWPVPSADWGDDTEYLADYLARLRSLEDDGLPAFENRFFDLLQRQARNNISQLALVIKGARRDVRIRVDEVNRSLLMTEFAPASYLQIEVRDRTLPQVEEFLANLAKITSGSLAGTLEDQDDREAAERRFELMQALLDRLRSADPADKNWRRLCLDTRQHVSFQARVQDAERNALDHYTGSGGRSGGERQRLVTFCLAAALRFQLAPADQERPEYALVVIDEAFDKADHNFTKAGLEVFRQFGFQLLLATPLKMLQTIEDYVGGVVMVSNEAGNSSQLHQLIFDNDDVDDNPGTTVQDRLL</sequence>
<dbReference type="CDD" id="cd00267">
    <property type="entry name" value="ABC_ATPase"/>
    <property type="match status" value="1"/>
</dbReference>
<feature type="coiled-coil region" evidence="1">
    <location>
        <begin position="298"/>
        <end position="325"/>
    </location>
</feature>
<evidence type="ECO:0000313" key="3">
    <source>
        <dbReference type="EMBL" id="BEH02628.1"/>
    </source>
</evidence>
<feature type="region of interest" description="Disordered" evidence="2">
    <location>
        <begin position="406"/>
        <end position="426"/>
    </location>
</feature>
<dbReference type="AlphaFoldDB" id="A0AAN0K758"/>
<protein>
    <submittedName>
        <fullName evidence="3">ATP-binding protein</fullName>
    </submittedName>
</protein>
<dbReference type="RefSeq" id="WP_286264428.1">
    <property type="nucleotide sequence ID" value="NZ_AP028056.1"/>
</dbReference>
<proteinExistence type="predicted"/>
<evidence type="ECO:0000256" key="1">
    <source>
        <dbReference type="SAM" id="Coils"/>
    </source>
</evidence>
<name>A0AAN0K758_9ACTN</name>
<feature type="coiled-coil region" evidence="1">
    <location>
        <begin position="622"/>
        <end position="724"/>
    </location>
</feature>
<dbReference type="SUPFAM" id="SSF52540">
    <property type="entry name" value="P-loop containing nucleoside triphosphate hydrolases"/>
    <property type="match status" value="2"/>
</dbReference>
<dbReference type="KEGG" id="broo:brsh051_19090"/>
<keyword evidence="4" id="KW-1185">Reference proteome</keyword>
<organism evidence="3 4">
    <name type="scientific">Brooklawnia propionicigenes</name>
    <dbReference type="NCBI Taxonomy" id="3041175"/>
    <lineage>
        <taxon>Bacteria</taxon>
        <taxon>Bacillati</taxon>
        <taxon>Actinomycetota</taxon>
        <taxon>Actinomycetes</taxon>
        <taxon>Propionibacteriales</taxon>
        <taxon>Propionibacteriaceae</taxon>
        <taxon>Brooklawnia</taxon>
    </lineage>
</organism>
<keyword evidence="3" id="KW-0547">Nucleotide-binding</keyword>
<feature type="compositionally biased region" description="Basic residues" evidence="2">
    <location>
        <begin position="409"/>
        <end position="422"/>
    </location>
</feature>
<dbReference type="Proteomes" id="UP001431656">
    <property type="component" value="Chromosome"/>
</dbReference>
<gene>
    <name evidence="3" type="ORF">brsh051_19090</name>
</gene>
<dbReference type="Pfam" id="PF13558">
    <property type="entry name" value="SbcC_Walker_B"/>
    <property type="match status" value="1"/>
</dbReference>